<name>A0ABR8YHR1_9MICC</name>
<keyword evidence="1 5" id="KW-0963">Cytoplasm</keyword>
<keyword evidence="8" id="KW-1185">Reference proteome</keyword>
<evidence type="ECO:0000256" key="1">
    <source>
        <dbReference type="ARBA" id="ARBA00022490"/>
    </source>
</evidence>
<dbReference type="RefSeq" id="WP_191746666.1">
    <property type="nucleotide sequence ID" value="NZ_JACSQC010000003.1"/>
</dbReference>
<reference evidence="7 8" key="1">
    <citation type="submission" date="2020-08" db="EMBL/GenBank/DDBJ databases">
        <title>A Genomic Blueprint of the Chicken Gut Microbiome.</title>
        <authorList>
            <person name="Gilroy R."/>
            <person name="Ravi A."/>
            <person name="Getino M."/>
            <person name="Pursley I."/>
            <person name="Horton D.L."/>
            <person name="Alikhan N.-F."/>
            <person name="Baker D."/>
            <person name="Gharbi K."/>
            <person name="Hall N."/>
            <person name="Watson M."/>
            <person name="Adriaenssens E.M."/>
            <person name="Foster-Nyarko E."/>
            <person name="Jarju S."/>
            <person name="Secka A."/>
            <person name="Antonio M."/>
            <person name="Oren A."/>
            <person name="Chaudhuri R."/>
            <person name="La Ragione R.M."/>
            <person name="Hildebrand F."/>
            <person name="Pallen M.J."/>
        </authorList>
    </citation>
    <scope>NUCLEOTIDE SEQUENCE [LARGE SCALE GENOMIC DNA]</scope>
    <source>
        <strain evidence="7 8">Sa2BUA2</strain>
    </source>
</reference>
<accession>A0ABR8YHR1</accession>
<dbReference type="NCBIfam" id="NF010703">
    <property type="entry name" value="PRK14103.1"/>
    <property type="match status" value="1"/>
</dbReference>
<dbReference type="GO" id="GO:0030798">
    <property type="term" value="F:trans-aconitate 2-methyltransferase activity"/>
    <property type="evidence" value="ECO:0007669"/>
    <property type="project" value="UniProtKB-EC"/>
</dbReference>
<comment type="function">
    <text evidence="5">Catalyzes the S-adenosylmethionine monomethyl esterification of trans-aconitate.</text>
</comment>
<sequence>MRWDPARYTQFSTHRDRPFFDLVARIGAADPAWAVDLGCGTGALTAVLADRWPGAAVTGLDSSPEMVRQARAMAGGPPQLTFTLGSIQDWEPQPGPGVCVSNAALQWVPGHEGLLARWAKELDPGSWIAVQVPGNFGGLSHVLMRDLAQSPRWRPALAGVLRGEDSVTEPQRYLELLLDAGFVPDVWETSYQQVLPGEDPVLDWVRGTALRPVMAALPAEEYTEFEAEYGKLLRRAYPAKSWGTVFPFRRIFMVARKE</sequence>
<evidence type="ECO:0000313" key="7">
    <source>
        <dbReference type="EMBL" id="MBD8043755.1"/>
    </source>
</evidence>
<dbReference type="InterPro" id="IPR023506">
    <property type="entry name" value="Trans-aconitate_MeTrfase"/>
</dbReference>
<protein>
    <recommendedName>
        <fullName evidence="5">Trans-aconitate 2-methyltransferase</fullName>
        <ecNumber evidence="5">2.1.1.144</ecNumber>
    </recommendedName>
</protein>
<keyword evidence="2 5" id="KW-0489">Methyltransferase</keyword>
<comment type="caution">
    <text evidence="7">The sequence shown here is derived from an EMBL/GenBank/DDBJ whole genome shotgun (WGS) entry which is preliminary data.</text>
</comment>
<gene>
    <name evidence="5" type="primary">tam</name>
    <name evidence="7" type="ORF">H9638_08000</name>
</gene>
<evidence type="ECO:0000313" key="8">
    <source>
        <dbReference type="Proteomes" id="UP000652763"/>
    </source>
</evidence>
<evidence type="ECO:0000256" key="5">
    <source>
        <dbReference type="HAMAP-Rule" id="MF_00560"/>
    </source>
</evidence>
<evidence type="ECO:0000256" key="4">
    <source>
        <dbReference type="ARBA" id="ARBA00022691"/>
    </source>
</evidence>
<evidence type="ECO:0000256" key="2">
    <source>
        <dbReference type="ARBA" id="ARBA00022603"/>
    </source>
</evidence>
<dbReference type="InterPro" id="IPR041698">
    <property type="entry name" value="Methyltransf_25"/>
</dbReference>
<dbReference type="Gene3D" id="3.40.50.150">
    <property type="entry name" value="Vaccinia Virus protein VP39"/>
    <property type="match status" value="1"/>
</dbReference>
<dbReference type="SUPFAM" id="SSF53335">
    <property type="entry name" value="S-adenosyl-L-methionine-dependent methyltransferases"/>
    <property type="match status" value="1"/>
</dbReference>
<dbReference type="PANTHER" id="PTHR43861:SF1">
    <property type="entry name" value="TRANS-ACONITATE 2-METHYLTRANSFERASE"/>
    <property type="match status" value="1"/>
</dbReference>
<feature type="domain" description="Methyltransferase" evidence="6">
    <location>
        <begin position="35"/>
        <end position="125"/>
    </location>
</feature>
<dbReference type="CDD" id="cd02440">
    <property type="entry name" value="AdoMet_MTases"/>
    <property type="match status" value="1"/>
</dbReference>
<dbReference type="HAMAP" id="MF_00560">
    <property type="entry name" value="Tran_acon_Me_trans"/>
    <property type="match status" value="1"/>
</dbReference>
<keyword evidence="4 5" id="KW-0949">S-adenosyl-L-methionine</keyword>
<dbReference type="EC" id="2.1.1.144" evidence="5"/>
<dbReference type="GO" id="GO:0032259">
    <property type="term" value="P:methylation"/>
    <property type="evidence" value="ECO:0007669"/>
    <property type="project" value="UniProtKB-KW"/>
</dbReference>
<proteinExistence type="inferred from homology"/>
<dbReference type="InterPro" id="IPR029063">
    <property type="entry name" value="SAM-dependent_MTases_sf"/>
</dbReference>
<evidence type="ECO:0000256" key="3">
    <source>
        <dbReference type="ARBA" id="ARBA00022679"/>
    </source>
</evidence>
<dbReference type="InterPro" id="IPR023149">
    <property type="entry name" value="Trans_acon_MeTrfase_C"/>
</dbReference>
<dbReference type="Gene3D" id="1.10.150.290">
    <property type="entry name" value="S-adenosyl-L-methionine-dependent methyltransferases"/>
    <property type="match status" value="1"/>
</dbReference>
<dbReference type="Proteomes" id="UP000652763">
    <property type="component" value="Unassembled WGS sequence"/>
</dbReference>
<dbReference type="Pfam" id="PF13649">
    <property type="entry name" value="Methyltransf_25"/>
    <property type="match status" value="1"/>
</dbReference>
<evidence type="ECO:0000259" key="6">
    <source>
        <dbReference type="Pfam" id="PF13649"/>
    </source>
</evidence>
<keyword evidence="3 5" id="KW-0808">Transferase</keyword>
<dbReference type="EMBL" id="JACSQC010000003">
    <property type="protein sequence ID" value="MBD8043755.1"/>
    <property type="molecule type" value="Genomic_DNA"/>
</dbReference>
<comment type="subcellular location">
    <subcellularLocation>
        <location evidence="5">Cytoplasm</location>
    </subcellularLocation>
</comment>
<comment type="catalytic activity">
    <reaction evidence="5">
        <text>trans-aconitate + S-adenosyl-L-methionine = (E)-3-(methoxycarbonyl)pent-2-enedioate + S-adenosyl-L-homocysteine</text>
        <dbReference type="Rhea" id="RHEA:14969"/>
        <dbReference type="ChEBI" id="CHEBI:15708"/>
        <dbReference type="ChEBI" id="CHEBI:57470"/>
        <dbReference type="ChEBI" id="CHEBI:57856"/>
        <dbReference type="ChEBI" id="CHEBI:59789"/>
        <dbReference type="EC" id="2.1.1.144"/>
    </reaction>
</comment>
<organism evidence="7 8">
    <name type="scientific">Arthrobacter pullicola</name>
    <dbReference type="NCBI Taxonomy" id="2762224"/>
    <lineage>
        <taxon>Bacteria</taxon>
        <taxon>Bacillati</taxon>
        <taxon>Actinomycetota</taxon>
        <taxon>Actinomycetes</taxon>
        <taxon>Micrococcales</taxon>
        <taxon>Micrococcaceae</taxon>
        <taxon>Arthrobacter</taxon>
    </lineage>
</organism>
<dbReference type="PANTHER" id="PTHR43861">
    <property type="entry name" value="TRANS-ACONITATE 2-METHYLTRANSFERASE-RELATED"/>
    <property type="match status" value="1"/>
</dbReference>
<comment type="similarity">
    <text evidence="5">Belongs to the methyltransferase superfamily. Tam family.</text>
</comment>